<accession>A0A1F5VNX1</accession>
<evidence type="ECO:0000313" key="3">
    <source>
        <dbReference type="Proteomes" id="UP000178943"/>
    </source>
</evidence>
<protein>
    <submittedName>
        <fullName evidence="2">Uncharacterized protein</fullName>
    </submittedName>
</protein>
<evidence type="ECO:0000313" key="2">
    <source>
        <dbReference type="EMBL" id="OGF64988.1"/>
    </source>
</evidence>
<keyword evidence="1" id="KW-0472">Membrane</keyword>
<comment type="caution">
    <text evidence="2">The sequence shown here is derived from an EMBL/GenBank/DDBJ whole genome shotgun (WGS) entry which is preliminary data.</text>
</comment>
<keyword evidence="1" id="KW-1133">Transmembrane helix</keyword>
<sequence length="376" mass="45184">MINKIKKNLIQILCLLLVFEFLVIMFFLRLLVSNYYFERNIYRNSYLILENISKKDKRAEKLLEISKYSEDGSADINYMHAFNNYLFNIDKYSDLQLSVHDLINKNTFRSQENTPAEINNIIEGSKKKDFNGWYIYKEHIEQNNNLWFVYCSFANIMLDNAEKALEEKRYDDFFLFAKATYSYIIHFQRSYPDHNIISSSLGFKHRLFEILIKYYCSNSNYNNCDESMKILGYYQYDRYFIKDIFQGLSYQNYVDYIITPHNAYVYTIMNILLYDIDNIDNIYKFAKNKYYISINFESMKALGIMSHLYWHPIKSYQARKALDSLESDQDIEIRELAKLAKKKSLNVFFKETFNYATLRLQNVNKAKKENKRHSIN</sequence>
<evidence type="ECO:0000256" key="1">
    <source>
        <dbReference type="SAM" id="Phobius"/>
    </source>
</evidence>
<dbReference type="Proteomes" id="UP000178943">
    <property type="component" value="Unassembled WGS sequence"/>
</dbReference>
<feature type="transmembrane region" description="Helical" evidence="1">
    <location>
        <begin position="12"/>
        <end position="37"/>
    </location>
</feature>
<dbReference type="EMBL" id="MFGW01000123">
    <property type="protein sequence ID" value="OGF64988.1"/>
    <property type="molecule type" value="Genomic_DNA"/>
</dbReference>
<dbReference type="AlphaFoldDB" id="A0A1F5VNX1"/>
<organism evidence="2 3">
    <name type="scientific">Candidatus Fischerbacteria bacterium RBG_13_37_8</name>
    <dbReference type="NCBI Taxonomy" id="1817863"/>
    <lineage>
        <taxon>Bacteria</taxon>
        <taxon>Candidatus Fischeribacteriota</taxon>
    </lineage>
</organism>
<keyword evidence="1" id="KW-0812">Transmembrane</keyword>
<name>A0A1F5VNX1_9BACT</name>
<proteinExistence type="predicted"/>
<gene>
    <name evidence="2" type="ORF">A2Y62_02535</name>
</gene>
<reference evidence="2 3" key="1">
    <citation type="journal article" date="2016" name="Nat. Commun.">
        <title>Thousands of microbial genomes shed light on interconnected biogeochemical processes in an aquifer system.</title>
        <authorList>
            <person name="Anantharaman K."/>
            <person name="Brown C.T."/>
            <person name="Hug L.A."/>
            <person name="Sharon I."/>
            <person name="Castelle C.J."/>
            <person name="Probst A.J."/>
            <person name="Thomas B.C."/>
            <person name="Singh A."/>
            <person name="Wilkins M.J."/>
            <person name="Karaoz U."/>
            <person name="Brodie E.L."/>
            <person name="Williams K.H."/>
            <person name="Hubbard S.S."/>
            <person name="Banfield J.F."/>
        </authorList>
    </citation>
    <scope>NUCLEOTIDE SEQUENCE [LARGE SCALE GENOMIC DNA]</scope>
</reference>